<dbReference type="RefSeq" id="WP_201872375.1">
    <property type="nucleotide sequence ID" value="NZ_JAERRF010000003.1"/>
</dbReference>
<gene>
    <name evidence="2" type="ORF">JK363_06560</name>
</gene>
<dbReference type="PANTHER" id="PTHR37539:SF1">
    <property type="entry name" value="ER-BOUND OXYGENASE MPAB_MPAB'_RUBBER OXYGENASE CATALYTIC DOMAIN-CONTAINING PROTEIN"/>
    <property type="match status" value="1"/>
</dbReference>
<dbReference type="PANTHER" id="PTHR37539">
    <property type="entry name" value="SECRETED PROTEIN-RELATED"/>
    <property type="match status" value="1"/>
</dbReference>
<dbReference type="Proteomes" id="UP000634229">
    <property type="component" value="Unassembled WGS sequence"/>
</dbReference>
<evidence type="ECO:0000313" key="3">
    <source>
        <dbReference type="Proteomes" id="UP000634229"/>
    </source>
</evidence>
<feature type="domain" description="ER-bound oxygenase mpaB/mpaB'/Rubber oxygenase catalytic" evidence="1">
    <location>
        <begin position="126"/>
        <end position="333"/>
    </location>
</feature>
<reference evidence="2 3" key="1">
    <citation type="submission" date="2021-01" db="EMBL/GenBank/DDBJ databases">
        <title>WGS of actinomycetes isolated from Thailand.</title>
        <authorList>
            <person name="Thawai C."/>
        </authorList>
    </citation>
    <scope>NUCLEOTIDE SEQUENCE [LARGE SCALE GENOMIC DNA]</scope>
    <source>
        <strain evidence="2 3">CA1R205</strain>
    </source>
</reference>
<dbReference type="InterPro" id="IPR037473">
    <property type="entry name" value="Lcp-like"/>
</dbReference>
<dbReference type="InterPro" id="IPR018713">
    <property type="entry name" value="MPAB/Lcp_cat_dom"/>
</dbReference>
<accession>A0ABS1N8E5</accession>
<organism evidence="2 3">
    <name type="scientific">Streptomyces coffeae</name>
    <dbReference type="NCBI Taxonomy" id="621382"/>
    <lineage>
        <taxon>Bacteria</taxon>
        <taxon>Bacillati</taxon>
        <taxon>Actinomycetota</taxon>
        <taxon>Actinomycetes</taxon>
        <taxon>Kitasatosporales</taxon>
        <taxon>Streptomycetaceae</taxon>
        <taxon>Streptomyces</taxon>
    </lineage>
</organism>
<comment type="caution">
    <text evidence="2">The sequence shown here is derived from an EMBL/GenBank/DDBJ whole genome shotgun (WGS) entry which is preliminary data.</text>
</comment>
<keyword evidence="3" id="KW-1185">Reference proteome</keyword>
<evidence type="ECO:0000313" key="2">
    <source>
        <dbReference type="EMBL" id="MBL1096333.1"/>
    </source>
</evidence>
<name>A0ABS1N8E5_9ACTN</name>
<evidence type="ECO:0000259" key="1">
    <source>
        <dbReference type="Pfam" id="PF09995"/>
    </source>
</evidence>
<dbReference type="Pfam" id="PF09995">
    <property type="entry name" value="MPAB_Lcp_cat"/>
    <property type="match status" value="1"/>
</dbReference>
<sequence>MPTNNAGAIPERVVNLDEARLRHGAKADHMAEMVMGADPLADAVITELDELGKEGRRILNAGLAEGLERLGEEPPKAIKALLEQLETVPSWVDPAMLDRGEAVAHSVPPVWFRIAVITTTLSHTYSSPAIARTLVQTGQLTKMAPRRLIETGMWVGSINQPGGLHRGAPGYVATAQVRLLHARVRATALKHGWDPAVWGVPIGQVDTARTWLDFTLINSRATSAIGIVYSLEEQQKRYAYWSYVAYLLGLDPSFYEDVTDDESAGRLLDLLDSTSAPPDDNSRALTAAMIDATAQVLAAAPDALMDEEQYRDLTHGVLRLTLGSEHAGHLGVPESAAGHLLPLIGLLNGQARRWQTFTPESAAAAIEENVSGGLSPELVEFLVPGGTAYANTIRESVPG</sequence>
<dbReference type="EMBL" id="JAERRF010000003">
    <property type="protein sequence ID" value="MBL1096333.1"/>
    <property type="molecule type" value="Genomic_DNA"/>
</dbReference>
<protein>
    <submittedName>
        <fullName evidence="2">DUF2236 domain-containing protein</fullName>
    </submittedName>
</protein>
<proteinExistence type="predicted"/>